<dbReference type="SFLD" id="SFLDF00413">
    <property type="entry name" value="CDK5RAP1"/>
    <property type="match status" value="1"/>
</dbReference>
<dbReference type="InterPro" id="IPR023404">
    <property type="entry name" value="rSAM_horseshoe"/>
</dbReference>
<evidence type="ECO:0000256" key="2">
    <source>
        <dbReference type="ARBA" id="ARBA00022485"/>
    </source>
</evidence>
<dbReference type="Pfam" id="PF04055">
    <property type="entry name" value="Radical_SAM"/>
    <property type="match status" value="1"/>
</dbReference>
<keyword evidence="5" id="KW-0408">Iron</keyword>
<proteinExistence type="predicted"/>
<evidence type="ECO:0000256" key="1">
    <source>
        <dbReference type="ARBA" id="ARBA00001966"/>
    </source>
</evidence>
<dbReference type="InterPro" id="IPR058240">
    <property type="entry name" value="rSAM_sf"/>
</dbReference>
<dbReference type="InterPro" id="IPR020612">
    <property type="entry name" value="Methylthiotransferase_CS"/>
</dbReference>
<protein>
    <submittedName>
        <fullName evidence="9">Uncharacterized protein</fullName>
    </submittedName>
</protein>
<dbReference type="GeneID" id="18881767"/>
<dbReference type="SMART" id="SM00729">
    <property type="entry name" value="Elp3"/>
    <property type="match status" value="1"/>
</dbReference>
<dbReference type="HOGENOM" id="CLU_018697_2_1_1"/>
<name>R7S137_PUNST</name>
<dbReference type="InterPro" id="IPR006638">
    <property type="entry name" value="Elp3/MiaA/NifB-like_rSAM"/>
</dbReference>
<dbReference type="GO" id="GO:0035597">
    <property type="term" value="F:tRNA-2-methylthio-N(6)-dimethylallyladenosine(37) synthase activity"/>
    <property type="evidence" value="ECO:0007669"/>
    <property type="project" value="TreeGrafter"/>
</dbReference>
<dbReference type="EMBL" id="JH687562">
    <property type="protein sequence ID" value="EIN03507.1"/>
    <property type="molecule type" value="Genomic_DNA"/>
</dbReference>
<keyword evidence="4" id="KW-0479">Metal-binding</keyword>
<dbReference type="SFLD" id="SFLDG01082">
    <property type="entry name" value="B12-binding_domain_containing"/>
    <property type="match status" value="1"/>
</dbReference>
<dbReference type="GO" id="GO:0005739">
    <property type="term" value="C:mitochondrion"/>
    <property type="evidence" value="ECO:0007669"/>
    <property type="project" value="TreeGrafter"/>
</dbReference>
<feature type="domain" description="MTTase N-terminal" evidence="7">
    <location>
        <begin position="46"/>
        <end position="170"/>
    </location>
</feature>
<evidence type="ECO:0000259" key="8">
    <source>
        <dbReference type="PROSITE" id="PS51918"/>
    </source>
</evidence>
<organism evidence="9 10">
    <name type="scientific">Punctularia strigosozonata (strain HHB-11173)</name>
    <name type="common">White-rot fungus</name>
    <dbReference type="NCBI Taxonomy" id="741275"/>
    <lineage>
        <taxon>Eukaryota</taxon>
        <taxon>Fungi</taxon>
        <taxon>Dikarya</taxon>
        <taxon>Basidiomycota</taxon>
        <taxon>Agaricomycotina</taxon>
        <taxon>Agaricomycetes</taxon>
        <taxon>Corticiales</taxon>
        <taxon>Punctulariaceae</taxon>
        <taxon>Punctularia</taxon>
    </lineage>
</organism>
<dbReference type="SUPFAM" id="SSF102114">
    <property type="entry name" value="Radical SAM enzymes"/>
    <property type="match status" value="1"/>
</dbReference>
<dbReference type="AlphaFoldDB" id="R7S137"/>
<evidence type="ECO:0000313" key="9">
    <source>
        <dbReference type="EMBL" id="EIN03507.1"/>
    </source>
</evidence>
<dbReference type="Proteomes" id="UP000054196">
    <property type="component" value="Unassembled WGS sequence"/>
</dbReference>
<dbReference type="InterPro" id="IPR038135">
    <property type="entry name" value="Methylthiotransferase_N_sf"/>
</dbReference>
<dbReference type="InterPro" id="IPR013848">
    <property type="entry name" value="Methylthiotransferase_N"/>
</dbReference>
<keyword evidence="2" id="KW-0004">4Fe-4S</keyword>
<dbReference type="SFLD" id="SFLDG01061">
    <property type="entry name" value="methylthiotransferase"/>
    <property type="match status" value="1"/>
</dbReference>
<dbReference type="PANTHER" id="PTHR43020">
    <property type="entry name" value="CDK5 REGULATORY SUBUNIT-ASSOCIATED PROTEIN 1"/>
    <property type="match status" value="1"/>
</dbReference>
<dbReference type="InterPro" id="IPR005839">
    <property type="entry name" value="Methylthiotransferase"/>
</dbReference>
<dbReference type="FunFam" id="3.40.50.12160:FF:000003">
    <property type="entry name" value="CDK5 regulatory subunit-associated protein 1"/>
    <property type="match status" value="1"/>
</dbReference>
<dbReference type="KEGG" id="psq:PUNSTDRAFT_147038"/>
<accession>R7S137</accession>
<keyword evidence="6" id="KW-0411">Iron-sulfur</keyword>
<dbReference type="OrthoDB" id="190098at2759"/>
<dbReference type="eggNOG" id="KOG2492">
    <property type="taxonomic scope" value="Eukaryota"/>
</dbReference>
<gene>
    <name evidence="9" type="ORF">PUNSTDRAFT_147038</name>
</gene>
<dbReference type="Gene3D" id="3.80.30.20">
    <property type="entry name" value="tm_1862 like domain"/>
    <property type="match status" value="1"/>
</dbReference>
<keyword evidence="3" id="KW-0949">S-adenosyl-L-methionine</keyword>
<dbReference type="InterPro" id="IPR007197">
    <property type="entry name" value="rSAM"/>
</dbReference>
<comment type="cofactor">
    <cofactor evidence="1">
        <name>[4Fe-4S] cluster</name>
        <dbReference type="ChEBI" id="CHEBI:49883"/>
    </cofactor>
</comment>
<dbReference type="PROSITE" id="PS01278">
    <property type="entry name" value="MTTASE_RADICAL"/>
    <property type="match status" value="1"/>
</dbReference>
<evidence type="ECO:0000259" key="7">
    <source>
        <dbReference type="PROSITE" id="PS51449"/>
    </source>
</evidence>
<dbReference type="RefSeq" id="XP_007389279.1">
    <property type="nucleotide sequence ID" value="XM_007389217.1"/>
</dbReference>
<dbReference type="Pfam" id="PF00919">
    <property type="entry name" value="UPF0004"/>
    <property type="match status" value="1"/>
</dbReference>
<evidence type="ECO:0000256" key="4">
    <source>
        <dbReference type="ARBA" id="ARBA00022723"/>
    </source>
</evidence>
<evidence type="ECO:0000256" key="6">
    <source>
        <dbReference type="ARBA" id="ARBA00023014"/>
    </source>
</evidence>
<dbReference type="PROSITE" id="PS51449">
    <property type="entry name" value="MTTASE_N"/>
    <property type="match status" value="1"/>
</dbReference>
<evidence type="ECO:0000256" key="5">
    <source>
        <dbReference type="ARBA" id="ARBA00023004"/>
    </source>
</evidence>
<dbReference type="GO" id="GO:0005829">
    <property type="term" value="C:cytosol"/>
    <property type="evidence" value="ECO:0007669"/>
    <property type="project" value="TreeGrafter"/>
</dbReference>
<dbReference type="Gene3D" id="3.40.50.12160">
    <property type="entry name" value="Methylthiotransferase, N-terminal domain"/>
    <property type="match status" value="1"/>
</dbReference>
<dbReference type="PROSITE" id="PS51918">
    <property type="entry name" value="RADICAL_SAM"/>
    <property type="match status" value="1"/>
</dbReference>
<evidence type="ECO:0000313" key="10">
    <source>
        <dbReference type="Proteomes" id="UP000054196"/>
    </source>
</evidence>
<sequence>MSNLPRARKLVQNALPLEHFIANASLGAAAEPHDPPPYLAQKLIPKSFYLEVYGCQMNGADSDILNRILVDAGYTPSPTASDADIVLLITCAIRENAESKIWRRLRELAPLRARGGKVGLLGCMAERLKLSLLEGKVDEKTGKRDERMVDVVCGPDAYRSLPRLLGQVEEEGDGGRGAANVQLSADETYADITPLSTDPSKKTANLTIMRGCNNMCSYCIVPFTRGRERSRPITSILDEVRHLSSIGIKEITLLGQNVNSYRDTTPSSMALFSSSSSTSIPPPGVSLGASLSSPGFKPVYRFDPSGIHFAALLDRVSLIDPEMRIRFVSPHPQNFPHDLLQLIAQRPNLCSQIHMPAQSGSSSVLERMRRGYTRESYLELAHRIRATIPGATLSSDFIVGFCGETDEEFADTLSLVDEVGFELCFNFAYSLREKTRAHRHLVDDVPQRVKNERLRALNNVYERRRDERLGAMVEDGKPQLVLVTQASRRPGDSMWIGRSDGYVRCALPQSALVPRWDGERKVWGREKRKVEIGDYVVVVPRRRDAGTLVCEAVGTCSLGNFAAEESKRRMLAQAMLFANENARRRVAMEP</sequence>
<evidence type="ECO:0000256" key="3">
    <source>
        <dbReference type="ARBA" id="ARBA00022691"/>
    </source>
</evidence>
<keyword evidence="10" id="KW-1185">Reference proteome</keyword>
<feature type="domain" description="Radical SAM core" evidence="8">
    <location>
        <begin position="198"/>
        <end position="468"/>
    </location>
</feature>
<dbReference type="OMA" id="CEHFHIP"/>
<reference evidence="10" key="1">
    <citation type="journal article" date="2012" name="Science">
        <title>The Paleozoic origin of enzymatic lignin decomposition reconstructed from 31 fungal genomes.</title>
        <authorList>
            <person name="Floudas D."/>
            <person name="Binder M."/>
            <person name="Riley R."/>
            <person name="Barry K."/>
            <person name="Blanchette R.A."/>
            <person name="Henrissat B."/>
            <person name="Martinez A.T."/>
            <person name="Otillar R."/>
            <person name="Spatafora J.W."/>
            <person name="Yadav J.S."/>
            <person name="Aerts A."/>
            <person name="Benoit I."/>
            <person name="Boyd A."/>
            <person name="Carlson A."/>
            <person name="Copeland A."/>
            <person name="Coutinho P.M."/>
            <person name="de Vries R.P."/>
            <person name="Ferreira P."/>
            <person name="Findley K."/>
            <person name="Foster B."/>
            <person name="Gaskell J."/>
            <person name="Glotzer D."/>
            <person name="Gorecki P."/>
            <person name="Heitman J."/>
            <person name="Hesse C."/>
            <person name="Hori C."/>
            <person name="Igarashi K."/>
            <person name="Jurgens J.A."/>
            <person name="Kallen N."/>
            <person name="Kersten P."/>
            <person name="Kohler A."/>
            <person name="Kuees U."/>
            <person name="Kumar T.K.A."/>
            <person name="Kuo A."/>
            <person name="LaButti K."/>
            <person name="Larrondo L.F."/>
            <person name="Lindquist E."/>
            <person name="Ling A."/>
            <person name="Lombard V."/>
            <person name="Lucas S."/>
            <person name="Lundell T."/>
            <person name="Martin R."/>
            <person name="McLaughlin D.J."/>
            <person name="Morgenstern I."/>
            <person name="Morin E."/>
            <person name="Murat C."/>
            <person name="Nagy L.G."/>
            <person name="Nolan M."/>
            <person name="Ohm R.A."/>
            <person name="Patyshakuliyeva A."/>
            <person name="Rokas A."/>
            <person name="Ruiz-Duenas F.J."/>
            <person name="Sabat G."/>
            <person name="Salamov A."/>
            <person name="Samejima M."/>
            <person name="Schmutz J."/>
            <person name="Slot J.C."/>
            <person name="St John F."/>
            <person name="Stenlid J."/>
            <person name="Sun H."/>
            <person name="Sun S."/>
            <person name="Syed K."/>
            <person name="Tsang A."/>
            <person name="Wiebenga A."/>
            <person name="Young D."/>
            <person name="Pisabarro A."/>
            <person name="Eastwood D.C."/>
            <person name="Martin F."/>
            <person name="Cullen D."/>
            <person name="Grigoriev I.V."/>
            <person name="Hibbett D.S."/>
        </authorList>
    </citation>
    <scope>NUCLEOTIDE SEQUENCE [LARGE SCALE GENOMIC DNA]</scope>
    <source>
        <strain evidence="10">HHB-11173 SS5</strain>
    </source>
</reference>
<dbReference type="PANTHER" id="PTHR43020:SF2">
    <property type="entry name" value="MITOCHONDRIAL TRNA METHYLTHIOTRANSFERASE CDK5RAP1"/>
    <property type="match status" value="1"/>
</dbReference>
<dbReference type="SFLD" id="SFLDS00029">
    <property type="entry name" value="Radical_SAM"/>
    <property type="match status" value="1"/>
</dbReference>
<dbReference type="GO" id="GO:0046872">
    <property type="term" value="F:metal ion binding"/>
    <property type="evidence" value="ECO:0007669"/>
    <property type="project" value="UniProtKB-KW"/>
</dbReference>
<dbReference type="GO" id="GO:0051539">
    <property type="term" value="F:4 iron, 4 sulfur cluster binding"/>
    <property type="evidence" value="ECO:0007669"/>
    <property type="project" value="UniProtKB-KW"/>
</dbReference>